<proteinExistence type="predicted"/>
<reference evidence="1 2" key="1">
    <citation type="submission" date="2020-04" db="EMBL/GenBank/DDBJ databases">
        <authorList>
            <person name="De Canck E."/>
        </authorList>
    </citation>
    <scope>NUCLEOTIDE SEQUENCE [LARGE SCALE GENOMIC DNA]</scope>
    <source>
        <strain evidence="1 2">LMG 28614</strain>
    </source>
</reference>
<organism evidence="1 2">
    <name type="scientific">Paraburkholderia ultramafica</name>
    <dbReference type="NCBI Taxonomy" id="1544867"/>
    <lineage>
        <taxon>Bacteria</taxon>
        <taxon>Pseudomonadati</taxon>
        <taxon>Pseudomonadota</taxon>
        <taxon>Betaproteobacteria</taxon>
        <taxon>Burkholderiales</taxon>
        <taxon>Burkholderiaceae</taxon>
        <taxon>Paraburkholderia</taxon>
    </lineage>
</organism>
<keyword evidence="2" id="KW-1185">Reference proteome</keyword>
<evidence type="ECO:0000313" key="2">
    <source>
        <dbReference type="Proteomes" id="UP000494365"/>
    </source>
</evidence>
<protein>
    <submittedName>
        <fullName evidence="1">Uncharacterized protein</fullName>
    </submittedName>
</protein>
<accession>A0A6S7AVJ8</accession>
<dbReference type="EMBL" id="CADIKK010000001">
    <property type="protein sequence ID" value="CAB3776929.1"/>
    <property type="molecule type" value="Genomic_DNA"/>
</dbReference>
<evidence type="ECO:0000313" key="1">
    <source>
        <dbReference type="EMBL" id="CAB3776929.1"/>
    </source>
</evidence>
<name>A0A6S7AVJ8_9BURK</name>
<gene>
    <name evidence="1" type="ORF">LMG28614_00313</name>
</gene>
<dbReference type="AlphaFoldDB" id="A0A6S7AVJ8"/>
<sequence>MSRPQAFSRVPIFGTALVNALNALKRKRRQLERLKLPEPVANLDATPSFKRQSIAIRTS</sequence>
<dbReference type="Proteomes" id="UP000494365">
    <property type="component" value="Unassembled WGS sequence"/>
</dbReference>